<evidence type="ECO:0000313" key="3">
    <source>
        <dbReference type="EMBL" id="MDT2964675.1"/>
    </source>
</evidence>
<protein>
    <submittedName>
        <fullName evidence="3">CHAP domain-containing protein</fullName>
    </submittedName>
</protein>
<dbReference type="Proteomes" id="UP001268896">
    <property type="component" value="Unassembled WGS sequence"/>
</dbReference>
<name>A0AAW8UP41_ENTCA</name>
<evidence type="ECO:0000313" key="4">
    <source>
        <dbReference type="Proteomes" id="UP001268896"/>
    </source>
</evidence>
<evidence type="ECO:0000256" key="1">
    <source>
        <dbReference type="SAM" id="MobiDB-lite"/>
    </source>
</evidence>
<dbReference type="SUPFAM" id="SSF54001">
    <property type="entry name" value="Cysteine proteinases"/>
    <property type="match status" value="1"/>
</dbReference>
<evidence type="ECO:0000259" key="2">
    <source>
        <dbReference type="SMART" id="SM01095"/>
    </source>
</evidence>
<reference evidence="3" key="1">
    <citation type="submission" date="2023-03" db="EMBL/GenBank/DDBJ databases">
        <authorList>
            <person name="Shen W."/>
            <person name="Cai J."/>
        </authorList>
    </citation>
    <scope>NUCLEOTIDE SEQUENCE</scope>
    <source>
        <strain evidence="3">K72-2</strain>
    </source>
</reference>
<dbReference type="InterPro" id="IPR007921">
    <property type="entry name" value="CHAP_dom"/>
</dbReference>
<dbReference type="Gene3D" id="3.90.1720.10">
    <property type="entry name" value="endopeptidase domain like (from Nostoc punctiforme)"/>
    <property type="match status" value="1"/>
</dbReference>
<dbReference type="InterPro" id="IPR038765">
    <property type="entry name" value="Papain-like_cys_pep_sf"/>
</dbReference>
<proteinExistence type="predicted"/>
<accession>A0AAW8UP41</accession>
<dbReference type="SMART" id="SM01095">
    <property type="entry name" value="Cpl-7"/>
    <property type="match status" value="1"/>
</dbReference>
<comment type="caution">
    <text evidence="3">The sequence shown here is derived from an EMBL/GenBank/DDBJ whole genome shotgun (WGS) entry which is preliminary data.</text>
</comment>
<dbReference type="AlphaFoldDB" id="A0AAW8UP41"/>
<dbReference type="RefSeq" id="WP_311903988.1">
    <property type="nucleotide sequence ID" value="NZ_JARQDV010000004.1"/>
</dbReference>
<feature type="domain" description="Cpl-7 lysozyme C-terminal" evidence="2">
    <location>
        <begin position="176"/>
        <end position="217"/>
    </location>
</feature>
<sequence>MSVSANTVLTEARKLIGTVMGTMAHHDIVDLYNATKPLPVGYQVKYTDDWCDTFVSFIGIKTGATDLIGRECGVQRHIDIFKSKGIWIEDGRITPKAGDIVCFNWDDSTQPNDGWADHIGFVESVSNGVITTIEGNYGRQVKRRTMPVGWGYIRGYARPAYGTSTSSGGRAGQKTIETIAKEVINGAWGNGDDRKKKLTAAGYSYDAVQVKVTELLKGSSSNQASTNPFANIVINDKWDTDLNKYLQRYYSLKTVDGIISGQIKGAWNAGIIGITFGTGGSDLVAAIQKDLGLKVDRNMGPGTIGSMQSKAGTTKDKKITNPSTLAKKIKQNLKSKGKPW</sequence>
<dbReference type="InterPro" id="IPR013168">
    <property type="entry name" value="Cpl_7_lyso_C"/>
</dbReference>
<feature type="region of interest" description="Disordered" evidence="1">
    <location>
        <begin position="302"/>
        <end position="321"/>
    </location>
</feature>
<dbReference type="Pfam" id="PF05257">
    <property type="entry name" value="CHAP"/>
    <property type="match status" value="1"/>
</dbReference>
<gene>
    <name evidence="3" type="ORF">P7I32_08630</name>
</gene>
<organism evidence="3 4">
    <name type="scientific">Enterococcus casseliflavus</name>
    <name type="common">Enterococcus flavescens</name>
    <dbReference type="NCBI Taxonomy" id="37734"/>
    <lineage>
        <taxon>Bacteria</taxon>
        <taxon>Bacillati</taxon>
        <taxon>Bacillota</taxon>
        <taxon>Bacilli</taxon>
        <taxon>Lactobacillales</taxon>
        <taxon>Enterococcaceae</taxon>
        <taxon>Enterococcus</taxon>
    </lineage>
</organism>
<dbReference type="EMBL" id="JARQDV010000004">
    <property type="protein sequence ID" value="MDT2964675.1"/>
    <property type="molecule type" value="Genomic_DNA"/>
</dbReference>
<dbReference type="Pfam" id="PF08230">
    <property type="entry name" value="CW_7"/>
    <property type="match status" value="1"/>
</dbReference>